<comment type="caution">
    <text evidence="1">The sequence shown here is derived from an EMBL/GenBank/DDBJ whole genome shotgun (WGS) entry which is preliminary data.</text>
</comment>
<reference evidence="1 2" key="1">
    <citation type="submission" date="2014-02" db="EMBL/GenBank/DDBJ databases">
        <title>The genome sequence of the entomopathogenic fungus Metarhizium robertsii ARSEF 2575.</title>
        <authorList>
            <person name="Giuliano Garisto Donzelli B."/>
            <person name="Roe B.A."/>
            <person name="Macmil S.L."/>
            <person name="Krasnoff S.B."/>
            <person name="Gibson D.M."/>
        </authorList>
    </citation>
    <scope>NUCLEOTIDE SEQUENCE [LARGE SCALE GENOMIC DNA]</scope>
    <source>
        <strain evidence="1 2">ARSEF 2575</strain>
    </source>
</reference>
<dbReference type="AlphaFoldDB" id="A0A014QSW9"/>
<name>A0A014QSW9_9HYPO</name>
<dbReference type="Proteomes" id="UP000030151">
    <property type="component" value="Unassembled WGS sequence"/>
</dbReference>
<dbReference type="HOGENOM" id="CLU_1225030_0_0_1"/>
<organism evidence="1 2">
    <name type="scientific">Metarhizium robertsii</name>
    <dbReference type="NCBI Taxonomy" id="568076"/>
    <lineage>
        <taxon>Eukaryota</taxon>
        <taxon>Fungi</taxon>
        <taxon>Dikarya</taxon>
        <taxon>Ascomycota</taxon>
        <taxon>Pezizomycotina</taxon>
        <taxon>Sordariomycetes</taxon>
        <taxon>Hypocreomycetidae</taxon>
        <taxon>Hypocreales</taxon>
        <taxon>Clavicipitaceae</taxon>
        <taxon>Metarhizium</taxon>
    </lineage>
</organism>
<protein>
    <submittedName>
        <fullName evidence="1">Uncharacterized protein</fullName>
    </submittedName>
</protein>
<sequence>MSIIPAIPTLNPPRALPSLNFVAVKLGAYSPDQHIVKHVIQARTSKFLPRSTFNCIPSTVTRFILVCRVPCDEPSAAGFVMSPTGIMSRRHWKGEPLTANTRGMAIAMPPRTRGLCHYAGIHRSCDLLLMSKGTRALLVHANPRNTTSRLKREASRNAHGAAGKFGCHLGPSCMRQDGRRRALARRGQVHVGESGNEAIGIGIGTGARYGIMNSSLGPHGWTSRAY</sequence>
<dbReference type="EMBL" id="JELW01000060">
    <property type="protein sequence ID" value="EXU95926.1"/>
    <property type="molecule type" value="Genomic_DNA"/>
</dbReference>
<evidence type="ECO:0000313" key="1">
    <source>
        <dbReference type="EMBL" id="EXU95926.1"/>
    </source>
</evidence>
<accession>A0A014QSW9</accession>
<proteinExistence type="predicted"/>
<evidence type="ECO:0000313" key="2">
    <source>
        <dbReference type="Proteomes" id="UP000030151"/>
    </source>
</evidence>
<gene>
    <name evidence="1" type="ORF">X797_010986</name>
</gene>